<evidence type="ECO:0000313" key="3">
    <source>
        <dbReference type="Proteomes" id="UP000463961"/>
    </source>
</evidence>
<keyword evidence="3" id="KW-1185">Reference proteome</keyword>
<dbReference type="GO" id="GO:0008270">
    <property type="term" value="F:zinc ion binding"/>
    <property type="evidence" value="ECO:0007669"/>
    <property type="project" value="UniProtKB-KW"/>
</dbReference>
<organism evidence="2 3">
    <name type="scientific">Fluviibacter phosphoraccumulans</name>
    <dbReference type="NCBI Taxonomy" id="1751046"/>
    <lineage>
        <taxon>Bacteria</taxon>
        <taxon>Pseudomonadati</taxon>
        <taxon>Pseudomonadota</taxon>
        <taxon>Betaproteobacteria</taxon>
        <taxon>Rhodocyclales</taxon>
        <taxon>Fluviibacteraceae</taxon>
        <taxon>Fluviibacter</taxon>
    </lineage>
</organism>
<dbReference type="Pfam" id="PF10276">
    <property type="entry name" value="zf-CHCC"/>
    <property type="match status" value="1"/>
</dbReference>
<feature type="domain" description="Zinc finger CHCC-type" evidence="1">
    <location>
        <begin position="29"/>
        <end position="58"/>
    </location>
</feature>
<reference evidence="3" key="1">
    <citation type="submission" date="2020-01" db="EMBL/GenBank/DDBJ databases">
        <title>Phosphoaccumulans saitamaens gen. nov., sp. nov., a polyphosphate accumulating bacterium isolated from surface river water.</title>
        <authorList>
            <person name="Watanabe K."/>
            <person name="Suda W."/>
        </authorList>
    </citation>
    <scope>NUCLEOTIDE SEQUENCE [LARGE SCALE GENOMIC DNA]</scope>
    <source>
        <strain evidence="3">ICHIAU1</strain>
    </source>
</reference>
<dbReference type="Gene3D" id="2.60.260.40">
    <property type="entry name" value="q5lls5 like domains"/>
    <property type="match status" value="1"/>
</dbReference>
<keyword evidence="2" id="KW-0863">Zinc-finger</keyword>
<protein>
    <submittedName>
        <fullName evidence="2">Zinc-finger domain-containing protein</fullName>
    </submittedName>
</protein>
<keyword evidence="2" id="KW-0479">Metal-binding</keyword>
<dbReference type="OrthoDB" id="9806844at2"/>
<dbReference type="EMBL" id="AP022345">
    <property type="protein sequence ID" value="BBU67809.1"/>
    <property type="molecule type" value="Genomic_DNA"/>
</dbReference>
<dbReference type="InterPro" id="IPR019401">
    <property type="entry name" value="Znf_CHCC"/>
</dbReference>
<evidence type="ECO:0000259" key="1">
    <source>
        <dbReference type="Pfam" id="PF10276"/>
    </source>
</evidence>
<dbReference type="RefSeq" id="WP_162049219.1">
    <property type="nucleotide sequence ID" value="NZ_AP019011.1"/>
</dbReference>
<name>A0A679I6V4_9RHOO</name>
<gene>
    <name evidence="2" type="ORF">ICHIAU1_00920</name>
</gene>
<sequence>MNAPLEKTLSATALTVTAADLPLHCPPQGVQLWSGHPRVYLDVLKTGEVKCPYCGTHYTFAGEAPHGH</sequence>
<accession>A0A679I6V4</accession>
<evidence type="ECO:0000313" key="2">
    <source>
        <dbReference type="EMBL" id="BBU67809.1"/>
    </source>
</evidence>
<keyword evidence="2" id="KW-0862">Zinc</keyword>
<dbReference type="Proteomes" id="UP000463961">
    <property type="component" value="Chromosome"/>
</dbReference>
<proteinExistence type="predicted"/>
<dbReference type="AlphaFoldDB" id="A0A679I6V4"/>